<comment type="caution">
    <text evidence="2">The sequence shown here is derived from an EMBL/GenBank/DDBJ whole genome shotgun (WGS) entry which is preliminary data.</text>
</comment>
<reference evidence="2 3" key="1">
    <citation type="submission" date="2024-04" db="EMBL/GenBank/DDBJ databases">
        <authorList>
            <consortium name="Genoscope - CEA"/>
            <person name="William W."/>
        </authorList>
    </citation>
    <scope>NUCLEOTIDE SEQUENCE [LARGE SCALE GENOMIC DNA]</scope>
</reference>
<evidence type="ECO:0000313" key="3">
    <source>
        <dbReference type="Proteomes" id="UP001497497"/>
    </source>
</evidence>
<keyword evidence="1" id="KW-0472">Membrane</keyword>
<feature type="transmembrane region" description="Helical" evidence="1">
    <location>
        <begin position="12"/>
        <end position="30"/>
    </location>
</feature>
<evidence type="ECO:0000313" key="2">
    <source>
        <dbReference type="EMBL" id="CAL1531621.1"/>
    </source>
</evidence>
<evidence type="ECO:0000256" key="1">
    <source>
        <dbReference type="SAM" id="Phobius"/>
    </source>
</evidence>
<organism evidence="2 3">
    <name type="scientific">Lymnaea stagnalis</name>
    <name type="common">Great pond snail</name>
    <name type="synonym">Helix stagnalis</name>
    <dbReference type="NCBI Taxonomy" id="6523"/>
    <lineage>
        <taxon>Eukaryota</taxon>
        <taxon>Metazoa</taxon>
        <taxon>Spiralia</taxon>
        <taxon>Lophotrochozoa</taxon>
        <taxon>Mollusca</taxon>
        <taxon>Gastropoda</taxon>
        <taxon>Heterobranchia</taxon>
        <taxon>Euthyneura</taxon>
        <taxon>Panpulmonata</taxon>
        <taxon>Hygrophila</taxon>
        <taxon>Lymnaeoidea</taxon>
        <taxon>Lymnaeidae</taxon>
        <taxon>Lymnaea</taxon>
    </lineage>
</organism>
<feature type="transmembrane region" description="Helical" evidence="1">
    <location>
        <begin position="61"/>
        <end position="83"/>
    </location>
</feature>
<keyword evidence="1" id="KW-0812">Transmembrane</keyword>
<gene>
    <name evidence="2" type="ORF">GSLYS_00005716001</name>
</gene>
<accession>A0AAV2HHW5</accession>
<feature type="transmembrane region" description="Helical" evidence="1">
    <location>
        <begin position="145"/>
        <end position="167"/>
    </location>
</feature>
<keyword evidence="1" id="KW-1133">Transmembrane helix</keyword>
<dbReference type="Proteomes" id="UP001497497">
    <property type="component" value="Unassembled WGS sequence"/>
</dbReference>
<dbReference type="AlphaFoldDB" id="A0AAV2HHW5"/>
<dbReference type="EMBL" id="CAXITT010000094">
    <property type="protein sequence ID" value="CAL1531621.1"/>
    <property type="molecule type" value="Genomic_DNA"/>
</dbReference>
<feature type="transmembrane region" description="Helical" evidence="1">
    <location>
        <begin position="104"/>
        <end position="125"/>
    </location>
</feature>
<protein>
    <submittedName>
        <fullName evidence="2">Uncharacterized protein</fullName>
    </submittedName>
</protein>
<name>A0AAV2HHW5_LYMST</name>
<proteinExistence type="predicted"/>
<keyword evidence="3" id="KW-1185">Reference proteome</keyword>
<dbReference type="Gene3D" id="1.20.140.150">
    <property type="match status" value="1"/>
</dbReference>
<sequence>MINQFIKTSFILGGFGTLLILLGMAIPAWMTDSSRDVSAGLYLICGPGGCASVSYQAGGLYASRAFIMIAFFCAIGGMVNGAIYYRRYFIQSIPNRRMSLGSAVLYFISAGCCFAGSIIFVTAGLREMTVYLYLLVGNRFDFTVTYSLGVAIVGALGSAGAGALTLIHLQKEAGPQGTIITHS</sequence>